<keyword evidence="5" id="KW-0808">Transferase</keyword>
<evidence type="ECO:0000256" key="7">
    <source>
        <dbReference type="ARBA" id="ARBA00023304"/>
    </source>
</evidence>
<dbReference type="InterPro" id="IPR005786">
    <property type="entry name" value="B_amino_transII"/>
</dbReference>
<dbReference type="AlphaFoldDB" id="A0A2S9JNV9"/>
<dbReference type="GO" id="GO:0008652">
    <property type="term" value="P:amino acid biosynthetic process"/>
    <property type="evidence" value="ECO:0007669"/>
    <property type="project" value="UniProtKB-KW"/>
</dbReference>
<keyword evidence="3" id="KW-0032">Aminotransferase</keyword>
<dbReference type="RefSeq" id="WP_105726890.1">
    <property type="nucleotide sequence ID" value="NZ_PVBS01000002.1"/>
</dbReference>
<dbReference type="Proteomes" id="UP000238642">
    <property type="component" value="Unassembled WGS sequence"/>
</dbReference>
<evidence type="ECO:0000256" key="3">
    <source>
        <dbReference type="ARBA" id="ARBA00022576"/>
    </source>
</evidence>
<evidence type="ECO:0000256" key="2">
    <source>
        <dbReference type="ARBA" id="ARBA00009320"/>
    </source>
</evidence>
<dbReference type="SUPFAM" id="SSF56752">
    <property type="entry name" value="D-aminoacid aminotransferase-like PLP-dependent enzymes"/>
    <property type="match status" value="1"/>
</dbReference>
<organism evidence="8 9">
    <name type="scientific">Sphingobacterium gobiense</name>
    <dbReference type="NCBI Taxonomy" id="1382456"/>
    <lineage>
        <taxon>Bacteria</taxon>
        <taxon>Pseudomonadati</taxon>
        <taxon>Bacteroidota</taxon>
        <taxon>Sphingobacteriia</taxon>
        <taxon>Sphingobacteriales</taxon>
        <taxon>Sphingobacteriaceae</taxon>
        <taxon>Sphingobacterium</taxon>
    </lineage>
</organism>
<keyword evidence="6" id="KW-0663">Pyridoxal phosphate</keyword>
<keyword evidence="4" id="KW-0028">Amino-acid biosynthesis</keyword>
<dbReference type="Gene3D" id="3.20.10.10">
    <property type="entry name" value="D-amino Acid Aminotransferase, subunit A, domain 2"/>
    <property type="match status" value="1"/>
</dbReference>
<evidence type="ECO:0008006" key="10">
    <source>
        <dbReference type="Google" id="ProtNLM"/>
    </source>
</evidence>
<gene>
    <name evidence="8" type="ORF">C5749_14695</name>
</gene>
<dbReference type="Gene3D" id="3.30.470.10">
    <property type="match status" value="1"/>
</dbReference>
<evidence type="ECO:0000313" key="8">
    <source>
        <dbReference type="EMBL" id="PRD54679.1"/>
    </source>
</evidence>
<accession>A0A2S9JNV9</accession>
<name>A0A2S9JNV9_9SPHI</name>
<dbReference type="InterPro" id="IPR036038">
    <property type="entry name" value="Aminotransferase-like"/>
</dbReference>
<comment type="cofactor">
    <cofactor evidence="1">
        <name>pyridoxal 5'-phosphate</name>
        <dbReference type="ChEBI" id="CHEBI:597326"/>
    </cofactor>
</comment>
<evidence type="ECO:0000313" key="9">
    <source>
        <dbReference type="Proteomes" id="UP000238642"/>
    </source>
</evidence>
<dbReference type="EMBL" id="PVBS01000002">
    <property type="protein sequence ID" value="PRD54679.1"/>
    <property type="molecule type" value="Genomic_DNA"/>
</dbReference>
<dbReference type="InterPro" id="IPR001544">
    <property type="entry name" value="Aminotrans_IV"/>
</dbReference>
<evidence type="ECO:0000256" key="5">
    <source>
        <dbReference type="ARBA" id="ARBA00022679"/>
    </source>
</evidence>
<sequence>MAPLLSYSILDGIISNSLIQLCRDLRILVEERRISIAELADTLAHNENVEVFGSGTAAIVSPIASIQIDGVEYRPYTGDKALTYRLKNELEEIRRGRKPDTHG</sequence>
<keyword evidence="9" id="KW-1185">Reference proteome</keyword>
<comment type="similarity">
    <text evidence="2">Belongs to the class-IV pyridoxal-phosphate-dependent aminotransferase family.</text>
</comment>
<proteinExistence type="inferred from homology"/>
<keyword evidence="7" id="KW-0100">Branched-chain amino acid biosynthesis</keyword>
<evidence type="ECO:0000256" key="1">
    <source>
        <dbReference type="ARBA" id="ARBA00001933"/>
    </source>
</evidence>
<evidence type="ECO:0000256" key="6">
    <source>
        <dbReference type="ARBA" id="ARBA00022898"/>
    </source>
</evidence>
<dbReference type="InterPro" id="IPR043131">
    <property type="entry name" value="BCAT-like_N"/>
</dbReference>
<dbReference type="GO" id="GO:0004084">
    <property type="term" value="F:branched-chain-amino-acid transaminase activity"/>
    <property type="evidence" value="ECO:0007669"/>
    <property type="project" value="InterPro"/>
</dbReference>
<protein>
    <recommendedName>
        <fullName evidence="10">Branched-chain amino acid aminotransferase</fullName>
    </recommendedName>
</protein>
<comment type="caution">
    <text evidence="8">The sequence shown here is derived from an EMBL/GenBank/DDBJ whole genome shotgun (WGS) entry which is preliminary data.</text>
</comment>
<evidence type="ECO:0000256" key="4">
    <source>
        <dbReference type="ARBA" id="ARBA00022605"/>
    </source>
</evidence>
<dbReference type="PANTHER" id="PTHR11825">
    <property type="entry name" value="SUBGROUP IIII AMINOTRANSFERASE"/>
    <property type="match status" value="1"/>
</dbReference>
<dbReference type="InterPro" id="IPR043132">
    <property type="entry name" value="BCAT-like_C"/>
</dbReference>
<dbReference type="Pfam" id="PF01063">
    <property type="entry name" value="Aminotran_4"/>
    <property type="match status" value="1"/>
</dbReference>
<dbReference type="PANTHER" id="PTHR11825:SF44">
    <property type="entry name" value="BRANCHED-CHAIN-AMINO-ACID AMINOTRANSFERASE"/>
    <property type="match status" value="1"/>
</dbReference>
<reference evidence="8 9" key="1">
    <citation type="submission" date="2018-02" db="EMBL/GenBank/DDBJ databases">
        <title>The draft genome of Sphingobacterium gobiense H7.</title>
        <authorList>
            <person name="Li L."/>
            <person name="Liu L."/>
            <person name="Zhang X."/>
            <person name="Wang T."/>
            <person name="Liang L."/>
        </authorList>
    </citation>
    <scope>NUCLEOTIDE SEQUENCE [LARGE SCALE GENOMIC DNA]</scope>
    <source>
        <strain evidence="8 9">ACCC 05757</strain>
    </source>
</reference>
<dbReference type="GO" id="GO:0009082">
    <property type="term" value="P:branched-chain amino acid biosynthetic process"/>
    <property type="evidence" value="ECO:0007669"/>
    <property type="project" value="UniProtKB-KW"/>
</dbReference>